<evidence type="ECO:0000256" key="2">
    <source>
        <dbReference type="PROSITE-ProRule" id="PRU01133"/>
    </source>
</evidence>
<dbReference type="GO" id="GO:0007026">
    <property type="term" value="P:negative regulation of microtubule depolymerization"/>
    <property type="evidence" value="ECO:0007669"/>
    <property type="project" value="EnsemblFungi"/>
</dbReference>
<dbReference type="SUPFAM" id="SSF51316">
    <property type="entry name" value="Mss4-like"/>
    <property type="match status" value="1"/>
</dbReference>
<evidence type="ECO:0000313" key="5">
    <source>
        <dbReference type="Proteomes" id="UP000011958"/>
    </source>
</evidence>
<organism evidence="4 5">
    <name type="scientific">Pneumocystis murina (strain B123)</name>
    <name type="common">Mouse pneumocystis pneumonia agent</name>
    <name type="synonym">Pneumocystis carinii f. sp. muris</name>
    <dbReference type="NCBI Taxonomy" id="1069680"/>
    <lineage>
        <taxon>Eukaryota</taxon>
        <taxon>Fungi</taxon>
        <taxon>Dikarya</taxon>
        <taxon>Ascomycota</taxon>
        <taxon>Taphrinomycotina</taxon>
        <taxon>Pneumocystomycetes</taxon>
        <taxon>Pneumocystaceae</taxon>
        <taxon>Pneumocystis</taxon>
    </lineage>
</organism>
<sequence>MLLYRDIISGDELISDAYNLKEVDDVVYEVDCAMVQIKQGEVDIGANPSAEGDEEVAEDGVEIVNNVVYSFRLVSTTYTKKDYQVYIKSYLKKLKQYLQENRPDRVEVFEKGVTTFIKKVLANFSDYDFFIGESMDVDGMVVLLNYREDGITPYMTFFKDGLKEEKL</sequence>
<accession>M7PFH3</accession>
<dbReference type="RefSeq" id="XP_007874558.1">
    <property type="nucleotide sequence ID" value="XM_007876367.1"/>
</dbReference>
<dbReference type="PRINTS" id="PR01653">
    <property type="entry name" value="TCTPROTEIN"/>
</dbReference>
<evidence type="ECO:0000259" key="3">
    <source>
        <dbReference type="PROSITE" id="PS51797"/>
    </source>
</evidence>
<dbReference type="OrthoDB" id="10248936at2759"/>
<name>M7PFH3_PNEMU</name>
<dbReference type="GO" id="GO:0005829">
    <property type="term" value="C:cytosol"/>
    <property type="evidence" value="ECO:0007669"/>
    <property type="project" value="EnsemblFungi"/>
</dbReference>
<dbReference type="GO" id="GO:0005739">
    <property type="term" value="C:mitochondrion"/>
    <property type="evidence" value="ECO:0007669"/>
    <property type="project" value="EnsemblFungi"/>
</dbReference>
<dbReference type="GeneID" id="19896237"/>
<dbReference type="Proteomes" id="UP000011958">
    <property type="component" value="Unassembled WGS sequence"/>
</dbReference>
<dbReference type="InterPro" id="IPR011323">
    <property type="entry name" value="Mss4/transl-control_tumour"/>
</dbReference>
<feature type="domain" description="TCTP" evidence="3">
    <location>
        <begin position="1"/>
        <end position="167"/>
    </location>
</feature>
<evidence type="ECO:0000256" key="1">
    <source>
        <dbReference type="ARBA" id="ARBA00014759"/>
    </source>
</evidence>
<keyword evidence="5" id="KW-1185">Reference proteome</keyword>
<comment type="similarity">
    <text evidence="2">Belongs to the TCTP family.</text>
</comment>
<reference evidence="5" key="1">
    <citation type="journal article" date="2016" name="Nat. Commun.">
        <title>Genome analysis of three Pneumocystis species reveals adaptation mechanisms to life exclusively in mammalian hosts.</title>
        <authorList>
            <person name="Ma L."/>
            <person name="Chen Z."/>
            <person name="Huang D.W."/>
            <person name="Kutty G."/>
            <person name="Ishihara M."/>
            <person name="Wang H."/>
            <person name="Abouelleil A."/>
            <person name="Bishop L."/>
            <person name="Davey E."/>
            <person name="Deng R."/>
            <person name="Deng X."/>
            <person name="Fan L."/>
            <person name="Fantoni G."/>
            <person name="Fitzgerald M."/>
            <person name="Gogineni E."/>
            <person name="Goldberg J.M."/>
            <person name="Handley G."/>
            <person name="Hu X."/>
            <person name="Huber C."/>
            <person name="Jiao X."/>
            <person name="Jones K."/>
            <person name="Levin J.Z."/>
            <person name="Liu Y."/>
            <person name="Macdonald P."/>
            <person name="Melnikov A."/>
            <person name="Raley C."/>
            <person name="Sassi M."/>
            <person name="Sherman B.T."/>
            <person name="Song X."/>
            <person name="Sykes S."/>
            <person name="Tran B."/>
            <person name="Walsh L."/>
            <person name="Xia Y."/>
            <person name="Yang J."/>
            <person name="Young S."/>
            <person name="Zeng Q."/>
            <person name="Zheng X."/>
            <person name="Stephens R."/>
            <person name="Nusbaum C."/>
            <person name="Birren B.W."/>
            <person name="Azadi P."/>
            <person name="Lempicki R.A."/>
            <person name="Cuomo C.A."/>
            <person name="Kovacs J.A."/>
        </authorList>
    </citation>
    <scope>NUCLEOTIDE SEQUENCE [LARGE SCALE GENOMIC DNA]</scope>
    <source>
        <strain evidence="5">B123</strain>
    </source>
</reference>
<dbReference type="GO" id="GO:0002181">
    <property type="term" value="P:cytoplasmic translation"/>
    <property type="evidence" value="ECO:0007669"/>
    <property type="project" value="EnsemblFungi"/>
</dbReference>
<dbReference type="Pfam" id="PF00838">
    <property type="entry name" value="TCTP"/>
    <property type="match status" value="1"/>
</dbReference>
<dbReference type="PROSITE" id="PS51797">
    <property type="entry name" value="TCTP_3"/>
    <property type="match status" value="1"/>
</dbReference>
<dbReference type="InterPro" id="IPR018103">
    <property type="entry name" value="Translation_control_tumour_CS"/>
</dbReference>
<dbReference type="PROSITE" id="PS01003">
    <property type="entry name" value="TCTP_2"/>
    <property type="match status" value="1"/>
</dbReference>
<dbReference type="PANTHER" id="PTHR11991:SF0">
    <property type="entry name" value="TRANSLATIONALLY-CONTROLLED TUMOR PROTEIN"/>
    <property type="match status" value="1"/>
</dbReference>
<dbReference type="VEuPathDB" id="FungiDB:PNEG_02545"/>
<dbReference type="InterPro" id="IPR018105">
    <property type="entry name" value="Translational_control_tumour_p"/>
</dbReference>
<dbReference type="GO" id="GO:0010507">
    <property type="term" value="P:negative regulation of autophagy"/>
    <property type="evidence" value="ECO:0007669"/>
    <property type="project" value="EnsemblFungi"/>
</dbReference>
<dbReference type="HOGENOM" id="CLU_095877_0_0_1"/>
<dbReference type="GO" id="GO:0005509">
    <property type="term" value="F:calcium ion binding"/>
    <property type="evidence" value="ECO:0007669"/>
    <property type="project" value="TreeGrafter"/>
</dbReference>
<comment type="caution">
    <text evidence="4">The sequence shown here is derived from an EMBL/GenBank/DDBJ whole genome shotgun (WGS) entry which is preliminary data.</text>
</comment>
<evidence type="ECO:0000313" key="4">
    <source>
        <dbReference type="EMBL" id="EMR09209.1"/>
    </source>
</evidence>
<proteinExistence type="inferred from homology"/>
<dbReference type="PANTHER" id="PTHR11991">
    <property type="entry name" value="TRANSLATIONALLY CONTROLLED TUMOR PROTEIN-RELATED"/>
    <property type="match status" value="1"/>
</dbReference>
<protein>
    <recommendedName>
        <fullName evidence="1">Translationally-controlled tumor protein homolog</fullName>
    </recommendedName>
</protein>
<dbReference type="Gene3D" id="2.170.150.10">
    <property type="entry name" value="Metal Binding Protein, Guanine Nucleotide Exchange Factor, Chain A"/>
    <property type="match status" value="1"/>
</dbReference>
<dbReference type="InterPro" id="IPR011057">
    <property type="entry name" value="Mss4-like_sf"/>
</dbReference>
<dbReference type="AlphaFoldDB" id="M7PFH3"/>
<dbReference type="FunFam" id="2.170.150.10:FF:000002">
    <property type="entry name" value="Translationally-controlled tumor protein homolog"/>
    <property type="match status" value="1"/>
</dbReference>
<dbReference type="OMA" id="AYNKCIK"/>
<dbReference type="eggNOG" id="KOG1727">
    <property type="taxonomic scope" value="Eukaryota"/>
</dbReference>
<dbReference type="EMBL" id="AFWA02000011">
    <property type="protein sequence ID" value="EMR09209.1"/>
    <property type="molecule type" value="Genomic_DNA"/>
</dbReference>
<dbReference type="InterPro" id="IPR034737">
    <property type="entry name" value="TCTP"/>
</dbReference>
<dbReference type="STRING" id="1069680.M7PFH3"/>
<gene>
    <name evidence="4" type="ORF">PNEG_02545</name>
</gene>